<sequence length="147" mass="16416">MCPNYCKTGNFEKASEIFSVGATILQIVAGQTRFDSPPLSELPDDLKMADVEKLHDKRPPYASHEAEVRTLPNMTEQAMKRKQIRTSTIASLLEPVQDQTAPQGDDAQAVRDTRNAKWYEPYKLGVFNMVKAASRGDSFGQISVLLR</sequence>
<gene>
    <name evidence="1" type="ORF">EVOR1521_LOCUS21811</name>
</gene>
<name>A0AA36ND49_9DINO</name>
<dbReference type="Proteomes" id="UP001178507">
    <property type="component" value="Unassembled WGS sequence"/>
</dbReference>
<evidence type="ECO:0000313" key="2">
    <source>
        <dbReference type="Proteomes" id="UP001178507"/>
    </source>
</evidence>
<dbReference type="AlphaFoldDB" id="A0AA36ND49"/>
<organism evidence="1 2">
    <name type="scientific">Effrenium voratum</name>
    <dbReference type="NCBI Taxonomy" id="2562239"/>
    <lineage>
        <taxon>Eukaryota</taxon>
        <taxon>Sar</taxon>
        <taxon>Alveolata</taxon>
        <taxon>Dinophyceae</taxon>
        <taxon>Suessiales</taxon>
        <taxon>Symbiodiniaceae</taxon>
        <taxon>Effrenium</taxon>
    </lineage>
</organism>
<comment type="caution">
    <text evidence="1">The sequence shown here is derived from an EMBL/GenBank/DDBJ whole genome shotgun (WGS) entry which is preliminary data.</text>
</comment>
<proteinExistence type="predicted"/>
<protein>
    <recommendedName>
        <fullName evidence="3">Protein kinase domain-containing protein</fullName>
    </recommendedName>
</protein>
<keyword evidence="2" id="KW-1185">Reference proteome</keyword>
<evidence type="ECO:0000313" key="1">
    <source>
        <dbReference type="EMBL" id="CAJ1397883.1"/>
    </source>
</evidence>
<reference evidence="1" key="1">
    <citation type="submission" date="2023-08" db="EMBL/GenBank/DDBJ databases">
        <authorList>
            <person name="Chen Y."/>
            <person name="Shah S."/>
            <person name="Dougan E. K."/>
            <person name="Thang M."/>
            <person name="Chan C."/>
        </authorList>
    </citation>
    <scope>NUCLEOTIDE SEQUENCE</scope>
</reference>
<dbReference type="EMBL" id="CAUJNA010003282">
    <property type="protein sequence ID" value="CAJ1397883.1"/>
    <property type="molecule type" value="Genomic_DNA"/>
</dbReference>
<accession>A0AA36ND49</accession>
<evidence type="ECO:0008006" key="3">
    <source>
        <dbReference type="Google" id="ProtNLM"/>
    </source>
</evidence>